<reference evidence="2 3" key="1">
    <citation type="submission" date="2021-01" db="EMBL/GenBank/DDBJ databases">
        <title>Whole genome shotgun sequence of Catellatospora chokoriensis NBRC 107358.</title>
        <authorList>
            <person name="Komaki H."/>
            <person name="Tamura T."/>
        </authorList>
    </citation>
    <scope>NUCLEOTIDE SEQUENCE [LARGE SCALE GENOMIC DNA]</scope>
    <source>
        <strain evidence="2 3">NBRC 107358</strain>
    </source>
</reference>
<dbReference type="GO" id="GO:0005829">
    <property type="term" value="C:cytosol"/>
    <property type="evidence" value="ECO:0007669"/>
    <property type="project" value="TreeGrafter"/>
</dbReference>
<dbReference type="InterPro" id="IPR050625">
    <property type="entry name" value="ParA/MinD_ATPase"/>
</dbReference>
<feature type="domain" description="Rv3660c-like CheY-like N-terminal" evidence="1">
    <location>
        <begin position="20"/>
        <end position="124"/>
    </location>
</feature>
<dbReference type="GO" id="GO:0051782">
    <property type="term" value="P:negative regulation of cell division"/>
    <property type="evidence" value="ECO:0007669"/>
    <property type="project" value="TreeGrafter"/>
</dbReference>
<comment type="caution">
    <text evidence="2">The sequence shown here is derived from an EMBL/GenBank/DDBJ whole genome shotgun (WGS) entry which is preliminary data.</text>
</comment>
<keyword evidence="3" id="KW-1185">Reference proteome</keyword>
<organism evidence="2 3">
    <name type="scientific">Catellatospora chokoriensis</name>
    <dbReference type="NCBI Taxonomy" id="310353"/>
    <lineage>
        <taxon>Bacteria</taxon>
        <taxon>Bacillati</taxon>
        <taxon>Actinomycetota</taxon>
        <taxon>Actinomycetes</taxon>
        <taxon>Micromonosporales</taxon>
        <taxon>Micromonosporaceae</taxon>
        <taxon>Catellatospora</taxon>
    </lineage>
</organism>
<proteinExistence type="predicted"/>
<name>A0A8J3JT50_9ACTN</name>
<accession>A0A8J3JT50</accession>
<dbReference type="NCBIfam" id="TIGR03815">
    <property type="entry name" value="CpaE_hom_Actino"/>
    <property type="match status" value="1"/>
</dbReference>
<dbReference type="GO" id="GO:0009898">
    <property type="term" value="C:cytoplasmic side of plasma membrane"/>
    <property type="evidence" value="ECO:0007669"/>
    <property type="project" value="TreeGrafter"/>
</dbReference>
<dbReference type="PANTHER" id="PTHR43384">
    <property type="entry name" value="SEPTUM SITE-DETERMINING PROTEIN MIND HOMOLOG, CHLOROPLASTIC-RELATED"/>
    <property type="match status" value="1"/>
</dbReference>
<evidence type="ECO:0000259" key="1">
    <source>
        <dbReference type="Pfam" id="PF26563"/>
    </source>
</evidence>
<dbReference type="PANTHER" id="PTHR43384:SF11">
    <property type="entry name" value="SEPTUM SITE DETERMINING PROTEIN"/>
    <property type="match status" value="1"/>
</dbReference>
<sequence>MPGMSRSPAAPPASVRVLLVTADADLLDDMLRLGSAAGAEVEVAHDLPAARSRYGAAPLVLIGGDLVPGCLRARLPHRAGVVVVCRDSADTRPWEYAQPLGAEHVALLPAAESWLVERLAGIGRAPVRGTGRVLAVLGGRGGAGASVLAAGLAVTACRTRLRTLLVDADPLGGGADLLLGWEELRGLRWPQLARASGPVDPAAFVDALPSRGDLVVLSCARDVPDEESPSSPELPPDAMAAALDAGRRGRDLVVVDLPRRLDDAAAVVLQAADRVLLVVPAELRAAAAAARVVDVVSAYRRELSLVVRGPAPGRLSPEELARALGLPLAGTLAPEPRLAAALERGRAPGSAPRGPLATLCGRLVSEVMA</sequence>
<dbReference type="AlphaFoldDB" id="A0A8J3JT50"/>
<dbReference type="GO" id="GO:0016887">
    <property type="term" value="F:ATP hydrolysis activity"/>
    <property type="evidence" value="ECO:0007669"/>
    <property type="project" value="TreeGrafter"/>
</dbReference>
<dbReference type="InterPro" id="IPR027417">
    <property type="entry name" value="P-loop_NTPase"/>
</dbReference>
<dbReference type="Proteomes" id="UP000619293">
    <property type="component" value="Unassembled WGS sequence"/>
</dbReference>
<evidence type="ECO:0000313" key="2">
    <source>
        <dbReference type="EMBL" id="GIF90606.1"/>
    </source>
</evidence>
<dbReference type="EMBL" id="BONG01000024">
    <property type="protein sequence ID" value="GIF90606.1"/>
    <property type="molecule type" value="Genomic_DNA"/>
</dbReference>
<evidence type="ECO:0000313" key="3">
    <source>
        <dbReference type="Proteomes" id="UP000619293"/>
    </source>
</evidence>
<protein>
    <submittedName>
        <fullName evidence="2">Septum formation initiator</fullName>
    </submittedName>
</protein>
<dbReference type="GO" id="GO:0005524">
    <property type="term" value="F:ATP binding"/>
    <property type="evidence" value="ECO:0007669"/>
    <property type="project" value="TreeGrafter"/>
</dbReference>
<dbReference type="Pfam" id="PF26563">
    <property type="entry name" value="Rv3660c_N"/>
    <property type="match status" value="1"/>
</dbReference>
<dbReference type="InterPro" id="IPR059050">
    <property type="entry name" value="Rv3660c_N"/>
</dbReference>
<dbReference type="InterPro" id="IPR022521">
    <property type="entry name" value="Rv3660c"/>
</dbReference>
<dbReference type="SUPFAM" id="SSF52540">
    <property type="entry name" value="P-loop containing nucleoside triphosphate hydrolases"/>
    <property type="match status" value="1"/>
</dbReference>
<gene>
    <name evidence="2" type="ORF">Cch02nite_40500</name>
</gene>
<dbReference type="Gene3D" id="3.40.50.300">
    <property type="entry name" value="P-loop containing nucleotide triphosphate hydrolases"/>
    <property type="match status" value="1"/>
</dbReference>